<dbReference type="AlphaFoldDB" id="A0A4C1Z081"/>
<evidence type="ECO:0000256" key="1">
    <source>
        <dbReference type="SAM" id="MobiDB-lite"/>
    </source>
</evidence>
<keyword evidence="3" id="KW-1185">Reference proteome</keyword>
<organism evidence="2 3">
    <name type="scientific">Eumeta variegata</name>
    <name type="common">Bagworm moth</name>
    <name type="synonym">Eumeta japonica</name>
    <dbReference type="NCBI Taxonomy" id="151549"/>
    <lineage>
        <taxon>Eukaryota</taxon>
        <taxon>Metazoa</taxon>
        <taxon>Ecdysozoa</taxon>
        <taxon>Arthropoda</taxon>
        <taxon>Hexapoda</taxon>
        <taxon>Insecta</taxon>
        <taxon>Pterygota</taxon>
        <taxon>Neoptera</taxon>
        <taxon>Endopterygota</taxon>
        <taxon>Lepidoptera</taxon>
        <taxon>Glossata</taxon>
        <taxon>Ditrysia</taxon>
        <taxon>Tineoidea</taxon>
        <taxon>Psychidae</taxon>
        <taxon>Oiketicinae</taxon>
        <taxon>Eumeta</taxon>
    </lineage>
</organism>
<dbReference type="EMBL" id="BGZK01001489">
    <property type="protein sequence ID" value="GBP80930.1"/>
    <property type="molecule type" value="Genomic_DNA"/>
</dbReference>
<sequence>MILLTDSELVVRLDRSSSYQAFVLSKRADRSSVPHRNRSTTPHFSLDLAAALFFGPSRTILHGFPYTGAVILDCVNGRCLSYYLVEGAICEATPSGPLPGGQFKAGTDGIQWPGLIISVDAFGLPGSCCGGHSDGRNCSDVIGRHNQVISPKSRKPRSPLHSFAGSPTSKRATLHRWQGSRRLKFEIAAYTDFE</sequence>
<dbReference type="Proteomes" id="UP000299102">
    <property type="component" value="Unassembled WGS sequence"/>
</dbReference>
<gene>
    <name evidence="2" type="ORF">EVAR_56568_1</name>
</gene>
<comment type="caution">
    <text evidence="2">The sequence shown here is derived from an EMBL/GenBank/DDBJ whole genome shotgun (WGS) entry which is preliminary data.</text>
</comment>
<feature type="region of interest" description="Disordered" evidence="1">
    <location>
        <begin position="149"/>
        <end position="171"/>
    </location>
</feature>
<name>A0A4C1Z081_EUMVA</name>
<reference evidence="2 3" key="1">
    <citation type="journal article" date="2019" name="Commun. Biol.">
        <title>The bagworm genome reveals a unique fibroin gene that provides high tensile strength.</title>
        <authorList>
            <person name="Kono N."/>
            <person name="Nakamura H."/>
            <person name="Ohtoshi R."/>
            <person name="Tomita M."/>
            <person name="Numata K."/>
            <person name="Arakawa K."/>
        </authorList>
    </citation>
    <scope>NUCLEOTIDE SEQUENCE [LARGE SCALE GENOMIC DNA]</scope>
</reference>
<evidence type="ECO:0000313" key="2">
    <source>
        <dbReference type="EMBL" id="GBP80930.1"/>
    </source>
</evidence>
<accession>A0A4C1Z081</accession>
<protein>
    <submittedName>
        <fullName evidence="2">Uncharacterized protein</fullName>
    </submittedName>
</protein>
<proteinExistence type="predicted"/>
<evidence type="ECO:0000313" key="3">
    <source>
        <dbReference type="Proteomes" id="UP000299102"/>
    </source>
</evidence>